<comment type="caution">
    <text evidence="3">The sequence shown here is derived from an EMBL/GenBank/DDBJ whole genome shotgun (WGS) entry which is preliminary data.</text>
</comment>
<dbReference type="RefSeq" id="WP_074079272.1">
    <property type="nucleotide sequence ID" value="NZ_JANKBY010000094.1"/>
</dbReference>
<proteinExistence type="predicted"/>
<accession>A0A9X2S3E2</accession>
<organism evidence="3 4">
    <name type="scientific">Terrisporobacter muris</name>
    <dbReference type="NCBI Taxonomy" id="2963284"/>
    <lineage>
        <taxon>Bacteria</taxon>
        <taxon>Bacillati</taxon>
        <taxon>Bacillota</taxon>
        <taxon>Clostridia</taxon>
        <taxon>Peptostreptococcales</taxon>
        <taxon>Peptostreptococcaceae</taxon>
        <taxon>Terrisporobacter</taxon>
    </lineage>
</organism>
<dbReference type="EMBL" id="JANKBY010000094">
    <property type="protein sequence ID" value="MCR1822977.1"/>
    <property type="molecule type" value="Genomic_DNA"/>
</dbReference>
<dbReference type="Proteomes" id="UP001140817">
    <property type="component" value="Unassembled WGS sequence"/>
</dbReference>
<keyword evidence="1" id="KW-0862">Zinc</keyword>
<keyword evidence="1" id="KW-0479">Metal-binding</keyword>
<name>A0A9X2S3E2_9FIRM</name>
<dbReference type="GO" id="GO:0008270">
    <property type="term" value="F:zinc ion binding"/>
    <property type="evidence" value="ECO:0007669"/>
    <property type="project" value="UniProtKB-KW"/>
</dbReference>
<reference evidence="3" key="1">
    <citation type="submission" date="2022-07" db="EMBL/GenBank/DDBJ databases">
        <title>Enhanced cultured diversity of the mouse gut microbiota enables custom-made synthetic communities.</title>
        <authorList>
            <person name="Afrizal A."/>
        </authorList>
    </citation>
    <scope>NUCLEOTIDE SEQUENCE</scope>
    <source>
        <strain evidence="3">DSM 29186</strain>
    </source>
</reference>
<evidence type="ECO:0000256" key="1">
    <source>
        <dbReference type="PROSITE-ProRule" id="PRU00325"/>
    </source>
</evidence>
<keyword evidence="4" id="KW-1185">Reference proteome</keyword>
<evidence type="ECO:0000313" key="4">
    <source>
        <dbReference type="Proteomes" id="UP001140817"/>
    </source>
</evidence>
<protein>
    <recommendedName>
        <fullName evidence="2">SWIM-type domain-containing protein</fullName>
    </recommendedName>
</protein>
<sequence>MIHPKRWQRGNAYYKEENVYGVDFATEEYYLIIDAQVEGFKSYRDYESVLGINLESLNIEKTRCTCEDYRENNRRGTYICKHIEVTLLEAMEIMENTNRVEALSNIH</sequence>
<keyword evidence="1" id="KW-0863">Zinc-finger</keyword>
<gene>
    <name evidence="3" type="ORF">NSA58_09280</name>
</gene>
<dbReference type="InterPro" id="IPR007527">
    <property type="entry name" value="Znf_SWIM"/>
</dbReference>
<evidence type="ECO:0000259" key="2">
    <source>
        <dbReference type="PROSITE" id="PS50966"/>
    </source>
</evidence>
<dbReference type="AlphaFoldDB" id="A0A9X2S3E2"/>
<dbReference type="PROSITE" id="PS50966">
    <property type="entry name" value="ZF_SWIM"/>
    <property type="match status" value="1"/>
</dbReference>
<evidence type="ECO:0000313" key="3">
    <source>
        <dbReference type="EMBL" id="MCR1822977.1"/>
    </source>
</evidence>
<feature type="domain" description="SWIM-type" evidence="2">
    <location>
        <begin position="46"/>
        <end position="91"/>
    </location>
</feature>